<feature type="compositionally biased region" description="Basic and acidic residues" evidence="1">
    <location>
        <begin position="73"/>
        <end position="100"/>
    </location>
</feature>
<accession>A0A165IJZ0</accession>
<evidence type="ECO:0000256" key="1">
    <source>
        <dbReference type="SAM" id="MobiDB-lite"/>
    </source>
</evidence>
<feature type="region of interest" description="Disordered" evidence="1">
    <location>
        <begin position="68"/>
        <end position="100"/>
    </location>
</feature>
<dbReference type="SUPFAM" id="SSF64484">
    <property type="entry name" value="beta and beta-prime subunits of DNA dependent RNA-polymerase"/>
    <property type="match status" value="1"/>
</dbReference>
<feature type="non-terminal residue" evidence="2">
    <location>
        <position position="1"/>
    </location>
</feature>
<organism evidence="2 3">
    <name type="scientific">Laetiporus sulphureus 93-53</name>
    <dbReference type="NCBI Taxonomy" id="1314785"/>
    <lineage>
        <taxon>Eukaryota</taxon>
        <taxon>Fungi</taxon>
        <taxon>Dikarya</taxon>
        <taxon>Basidiomycota</taxon>
        <taxon>Agaricomycotina</taxon>
        <taxon>Agaricomycetes</taxon>
        <taxon>Polyporales</taxon>
        <taxon>Laetiporus</taxon>
    </lineage>
</organism>
<evidence type="ECO:0008006" key="4">
    <source>
        <dbReference type="Google" id="ProtNLM"/>
    </source>
</evidence>
<dbReference type="Proteomes" id="UP000076871">
    <property type="component" value="Unassembled WGS sequence"/>
</dbReference>
<sequence length="100" mass="11867">VPVLHIGYFRHTISILQCICKTCARVLHEEPDRRTYLRRFRRPNLENIQWQVLCKAVNARARQCIAHTARRERHSEEGGRAQDHTRQVPREEDRGRDGEV</sequence>
<dbReference type="InParanoid" id="A0A165IJZ0"/>
<gene>
    <name evidence="2" type="ORF">LAESUDRAFT_719510</name>
</gene>
<dbReference type="STRING" id="1314785.A0A165IJZ0"/>
<feature type="non-terminal residue" evidence="2">
    <location>
        <position position="100"/>
    </location>
</feature>
<keyword evidence="3" id="KW-1185">Reference proteome</keyword>
<evidence type="ECO:0000313" key="3">
    <source>
        <dbReference type="Proteomes" id="UP000076871"/>
    </source>
</evidence>
<proteinExistence type="predicted"/>
<dbReference type="RefSeq" id="XP_040770694.1">
    <property type="nucleotide sequence ID" value="XM_040907647.1"/>
</dbReference>
<dbReference type="GeneID" id="63824676"/>
<dbReference type="AlphaFoldDB" id="A0A165IJZ0"/>
<evidence type="ECO:0000313" key="2">
    <source>
        <dbReference type="EMBL" id="KZT13184.1"/>
    </source>
</evidence>
<dbReference type="EMBL" id="KV427605">
    <property type="protein sequence ID" value="KZT13184.1"/>
    <property type="molecule type" value="Genomic_DNA"/>
</dbReference>
<protein>
    <recommendedName>
        <fullName evidence="4">DNA-directed RNA polymerase</fullName>
    </recommendedName>
</protein>
<reference evidence="2 3" key="1">
    <citation type="journal article" date="2016" name="Mol. Biol. Evol.">
        <title>Comparative Genomics of Early-Diverging Mushroom-Forming Fungi Provides Insights into the Origins of Lignocellulose Decay Capabilities.</title>
        <authorList>
            <person name="Nagy L.G."/>
            <person name="Riley R."/>
            <person name="Tritt A."/>
            <person name="Adam C."/>
            <person name="Daum C."/>
            <person name="Floudas D."/>
            <person name="Sun H."/>
            <person name="Yadav J.S."/>
            <person name="Pangilinan J."/>
            <person name="Larsson K.H."/>
            <person name="Matsuura K."/>
            <person name="Barry K."/>
            <person name="Labutti K."/>
            <person name="Kuo R."/>
            <person name="Ohm R.A."/>
            <person name="Bhattacharya S.S."/>
            <person name="Shirouzu T."/>
            <person name="Yoshinaga Y."/>
            <person name="Martin F.M."/>
            <person name="Grigoriev I.V."/>
            <person name="Hibbett D.S."/>
        </authorList>
    </citation>
    <scope>NUCLEOTIDE SEQUENCE [LARGE SCALE GENOMIC DNA]</scope>
    <source>
        <strain evidence="2 3">93-53</strain>
    </source>
</reference>
<dbReference type="OrthoDB" id="270392at2759"/>
<name>A0A165IJZ0_9APHY</name>